<dbReference type="FunFam" id="3.40.850.10:FF:000004">
    <property type="entry name" value="Kinesin-like protein isoform 2"/>
    <property type="match status" value="1"/>
</dbReference>
<dbReference type="GO" id="GO:0040012">
    <property type="term" value="P:regulation of locomotion"/>
    <property type="evidence" value="ECO:0007669"/>
    <property type="project" value="UniProtKB-ARBA"/>
</dbReference>
<comment type="caution">
    <text evidence="17">The sequence shown here is derived from an EMBL/GenBank/DDBJ whole genome shotgun (WGS) entry which is preliminary data.</text>
</comment>
<dbReference type="Gene3D" id="2.30.29.30">
    <property type="entry name" value="Pleckstrin-homology domain (PH domain)/Phosphotyrosine-binding domain (PTB)"/>
    <property type="match status" value="1"/>
</dbReference>
<feature type="coiled-coil region" evidence="13">
    <location>
        <begin position="360"/>
        <end position="387"/>
    </location>
</feature>
<dbReference type="InterPro" id="IPR000253">
    <property type="entry name" value="FHA_dom"/>
</dbReference>
<dbReference type="PROSITE" id="PS50067">
    <property type="entry name" value="KINESIN_MOTOR_2"/>
    <property type="match status" value="1"/>
</dbReference>
<evidence type="ECO:0000256" key="5">
    <source>
        <dbReference type="ARBA" id="ARBA00022701"/>
    </source>
</evidence>
<dbReference type="Pfam" id="PF00225">
    <property type="entry name" value="Kinesin"/>
    <property type="match status" value="1"/>
</dbReference>
<keyword evidence="9 12" id="KW-0505">Motor protein</keyword>
<dbReference type="SMART" id="SM00233">
    <property type="entry name" value="PH"/>
    <property type="match status" value="1"/>
</dbReference>
<dbReference type="GO" id="GO:0010975">
    <property type="term" value="P:regulation of neuron projection development"/>
    <property type="evidence" value="ECO:0007669"/>
    <property type="project" value="UniProtKB-ARBA"/>
</dbReference>
<comment type="subunit">
    <text evidence="2">Monomer.</text>
</comment>
<feature type="region of interest" description="Disordered" evidence="14">
    <location>
        <begin position="613"/>
        <end position="633"/>
    </location>
</feature>
<dbReference type="GO" id="GO:0016192">
    <property type="term" value="P:vesicle-mediated transport"/>
    <property type="evidence" value="ECO:0007669"/>
    <property type="project" value="UniProtKB-ARBA"/>
</dbReference>
<dbReference type="PROSITE" id="PS50003">
    <property type="entry name" value="PH_DOMAIN"/>
    <property type="match status" value="1"/>
</dbReference>
<gene>
    <name evidence="17" type="ORF">PVAND_007642</name>
</gene>
<dbReference type="CDD" id="cd01233">
    <property type="entry name" value="PH_KIFIA_KIFIB"/>
    <property type="match status" value="1"/>
</dbReference>
<dbReference type="Pfam" id="PF12423">
    <property type="entry name" value="KIF1B"/>
    <property type="match status" value="1"/>
</dbReference>
<evidence type="ECO:0000259" key="15">
    <source>
        <dbReference type="PROSITE" id="PS50003"/>
    </source>
</evidence>
<keyword evidence="7 12" id="KW-0067">ATP-binding</keyword>
<feature type="compositionally biased region" description="Acidic residues" evidence="14">
    <location>
        <begin position="624"/>
        <end position="633"/>
    </location>
</feature>
<dbReference type="GO" id="GO:0003777">
    <property type="term" value="F:microtubule motor activity"/>
    <property type="evidence" value="ECO:0007669"/>
    <property type="project" value="InterPro"/>
</dbReference>
<evidence type="ECO:0000259" key="16">
    <source>
        <dbReference type="PROSITE" id="PS50067"/>
    </source>
</evidence>
<dbReference type="InterPro" id="IPR011993">
    <property type="entry name" value="PH-like_dom_sf"/>
</dbReference>
<keyword evidence="8 13" id="KW-0175">Coiled coil</keyword>
<keyword evidence="18" id="KW-1185">Reference proteome</keyword>
<dbReference type="GO" id="GO:0005874">
    <property type="term" value="C:microtubule"/>
    <property type="evidence" value="ECO:0007669"/>
    <property type="project" value="UniProtKB-KW"/>
</dbReference>
<dbReference type="Gene3D" id="3.40.850.10">
    <property type="entry name" value="Kinesin motor domain"/>
    <property type="match status" value="1"/>
</dbReference>
<dbReference type="GO" id="GO:0030425">
    <property type="term" value="C:dendrite"/>
    <property type="evidence" value="ECO:0007669"/>
    <property type="project" value="UniProtKB-ARBA"/>
</dbReference>
<dbReference type="InterPro" id="IPR001849">
    <property type="entry name" value="PH_domain"/>
</dbReference>
<comment type="subcellular location">
    <subcellularLocation>
        <location evidence="1">Cytoplasm</location>
        <location evidence="1">Cytoskeleton</location>
    </subcellularLocation>
</comment>
<name>A0A9J6C7K4_POLVA</name>
<dbReference type="GO" id="GO:0008582">
    <property type="term" value="P:regulation of synaptic assembly at neuromuscular junction"/>
    <property type="evidence" value="ECO:0007669"/>
    <property type="project" value="UniProtKB-ARBA"/>
</dbReference>
<evidence type="ECO:0000256" key="10">
    <source>
        <dbReference type="ARBA" id="ARBA00023212"/>
    </source>
</evidence>
<evidence type="ECO:0000256" key="9">
    <source>
        <dbReference type="ARBA" id="ARBA00023175"/>
    </source>
</evidence>
<dbReference type="Proteomes" id="UP001107558">
    <property type="component" value="Chromosome 2"/>
</dbReference>
<dbReference type="InterPro" id="IPR036961">
    <property type="entry name" value="Kinesin_motor_dom_sf"/>
</dbReference>
<keyword evidence="10" id="KW-0206">Cytoskeleton</keyword>
<dbReference type="SUPFAM" id="SSF49879">
    <property type="entry name" value="SMAD/FHA domain"/>
    <property type="match status" value="1"/>
</dbReference>
<dbReference type="Pfam" id="PF16183">
    <property type="entry name" value="Kinesin_assoc"/>
    <property type="match status" value="1"/>
</dbReference>
<dbReference type="InterPro" id="IPR022140">
    <property type="entry name" value="Kinesin-like_KIF1-typ"/>
</dbReference>
<dbReference type="Gene3D" id="2.60.200.20">
    <property type="match status" value="1"/>
</dbReference>
<evidence type="ECO:0000256" key="13">
    <source>
        <dbReference type="SAM" id="Coils"/>
    </source>
</evidence>
<accession>A0A9J6C7K4</accession>
<dbReference type="GO" id="GO:0021700">
    <property type="term" value="P:developmental maturation"/>
    <property type="evidence" value="ECO:0007669"/>
    <property type="project" value="UniProtKB-ARBA"/>
</dbReference>
<dbReference type="CDD" id="cd01365">
    <property type="entry name" value="KISc_KIF1A_KIF1B"/>
    <property type="match status" value="1"/>
</dbReference>
<dbReference type="PRINTS" id="PR00380">
    <property type="entry name" value="KINESINHEAVY"/>
</dbReference>
<organism evidence="17 18">
    <name type="scientific">Polypedilum vanderplanki</name>
    <name type="common">Sleeping chironomid midge</name>
    <dbReference type="NCBI Taxonomy" id="319348"/>
    <lineage>
        <taxon>Eukaryota</taxon>
        <taxon>Metazoa</taxon>
        <taxon>Ecdysozoa</taxon>
        <taxon>Arthropoda</taxon>
        <taxon>Hexapoda</taxon>
        <taxon>Insecta</taxon>
        <taxon>Pterygota</taxon>
        <taxon>Neoptera</taxon>
        <taxon>Endopterygota</taxon>
        <taxon>Diptera</taxon>
        <taxon>Nematocera</taxon>
        <taxon>Chironomoidea</taxon>
        <taxon>Chironomidae</taxon>
        <taxon>Chironominae</taxon>
        <taxon>Polypedilum</taxon>
        <taxon>Polypedilum</taxon>
    </lineage>
</organism>
<evidence type="ECO:0000256" key="4">
    <source>
        <dbReference type="ARBA" id="ARBA00022490"/>
    </source>
</evidence>
<dbReference type="Pfam" id="PF00169">
    <property type="entry name" value="PH"/>
    <property type="match status" value="1"/>
</dbReference>
<dbReference type="PROSITE" id="PS00411">
    <property type="entry name" value="KINESIN_MOTOR_1"/>
    <property type="match status" value="1"/>
</dbReference>
<evidence type="ECO:0000256" key="11">
    <source>
        <dbReference type="ARBA" id="ARBA00056070"/>
    </source>
</evidence>
<dbReference type="SUPFAM" id="SSF52540">
    <property type="entry name" value="P-loop containing nucleoside triphosphate hydrolases"/>
    <property type="match status" value="1"/>
</dbReference>
<reference evidence="17" key="1">
    <citation type="submission" date="2021-03" db="EMBL/GenBank/DDBJ databases">
        <title>Chromosome level genome of the anhydrobiotic midge Polypedilum vanderplanki.</title>
        <authorList>
            <person name="Yoshida Y."/>
            <person name="Kikawada T."/>
            <person name="Gusev O."/>
        </authorList>
    </citation>
    <scope>NUCLEOTIDE SEQUENCE</scope>
    <source>
        <strain evidence="17">NIAS01</strain>
        <tissue evidence="17">Whole body or cell culture</tissue>
    </source>
</reference>
<dbReference type="PANTHER" id="PTHR47117">
    <property type="entry name" value="STAR-RELATED LIPID TRANSFER PROTEIN 9"/>
    <property type="match status" value="1"/>
</dbReference>
<proteinExistence type="inferred from homology"/>
<dbReference type="Pfam" id="PF00498">
    <property type="entry name" value="FHA"/>
    <property type="match status" value="1"/>
</dbReference>
<dbReference type="SUPFAM" id="SSF50729">
    <property type="entry name" value="PH domain-like"/>
    <property type="match status" value="1"/>
</dbReference>
<dbReference type="Gene3D" id="6.10.250.2520">
    <property type="match status" value="1"/>
</dbReference>
<comment type="function">
    <text evidence="11">Required for presynaptic maturation, has a role in axonal transport of dense-core vesicles carrying synaptic vesicle precursors, components required for the morphological transformation of axonal growth cones to mature boutons.</text>
</comment>
<dbReference type="InterPro" id="IPR008984">
    <property type="entry name" value="SMAD_FHA_dom_sf"/>
</dbReference>
<dbReference type="InterPro" id="IPR049780">
    <property type="entry name" value="PH_KIFIA_KIFIB"/>
</dbReference>
<dbReference type="FunFam" id="2.60.200.20:FF:000001">
    <property type="entry name" value="Kinesin family member 1B"/>
    <property type="match status" value="1"/>
</dbReference>
<dbReference type="CDD" id="cd22705">
    <property type="entry name" value="FHA_KIF1"/>
    <property type="match status" value="1"/>
</dbReference>
<evidence type="ECO:0000313" key="18">
    <source>
        <dbReference type="Proteomes" id="UP001107558"/>
    </source>
</evidence>
<dbReference type="EMBL" id="JADBJN010000002">
    <property type="protein sequence ID" value="KAG5677927.1"/>
    <property type="molecule type" value="Genomic_DNA"/>
</dbReference>
<evidence type="ECO:0000256" key="14">
    <source>
        <dbReference type="SAM" id="MobiDB-lite"/>
    </source>
</evidence>
<dbReference type="GO" id="GO:0008017">
    <property type="term" value="F:microtubule binding"/>
    <property type="evidence" value="ECO:0007669"/>
    <property type="project" value="InterPro"/>
</dbReference>
<dbReference type="InterPro" id="IPR027417">
    <property type="entry name" value="P-loop_NTPase"/>
</dbReference>
<dbReference type="InterPro" id="IPR022164">
    <property type="entry name" value="Kinesin-like"/>
</dbReference>
<dbReference type="InterPro" id="IPR001752">
    <property type="entry name" value="Kinesin_motor_dom"/>
</dbReference>
<dbReference type="Pfam" id="PF12473">
    <property type="entry name" value="DUF3694"/>
    <property type="match status" value="1"/>
</dbReference>
<dbReference type="GO" id="GO:0048490">
    <property type="term" value="P:anterograde synaptic vesicle transport"/>
    <property type="evidence" value="ECO:0007669"/>
    <property type="project" value="UniProtKB-ARBA"/>
</dbReference>
<dbReference type="FunFam" id="2.30.29.30:FF:000204">
    <property type="entry name" value="kinesin-like protein unc-104 isoform X6"/>
    <property type="match status" value="1"/>
</dbReference>
<feature type="domain" description="Kinesin motor" evidence="16">
    <location>
        <begin position="3"/>
        <end position="352"/>
    </location>
</feature>
<dbReference type="InterPro" id="IPR032405">
    <property type="entry name" value="Kinesin_assoc"/>
</dbReference>
<evidence type="ECO:0000256" key="3">
    <source>
        <dbReference type="ARBA" id="ARBA00020751"/>
    </source>
</evidence>
<dbReference type="GO" id="GO:0098793">
    <property type="term" value="C:presynapse"/>
    <property type="evidence" value="ECO:0007669"/>
    <property type="project" value="UniProtKB-ARBA"/>
</dbReference>
<protein>
    <recommendedName>
        <fullName evidence="3">Kinesin-like protein unc-104</fullName>
    </recommendedName>
</protein>
<evidence type="ECO:0000256" key="7">
    <source>
        <dbReference type="ARBA" id="ARBA00022840"/>
    </source>
</evidence>
<feature type="binding site" evidence="12">
    <location>
        <begin position="97"/>
        <end position="104"/>
    </location>
    <ligand>
        <name>ATP</name>
        <dbReference type="ChEBI" id="CHEBI:30616"/>
    </ligand>
</feature>
<evidence type="ECO:0000256" key="2">
    <source>
        <dbReference type="ARBA" id="ARBA00011245"/>
    </source>
</evidence>
<feature type="domain" description="PH" evidence="15">
    <location>
        <begin position="1582"/>
        <end position="1680"/>
    </location>
</feature>
<dbReference type="SMART" id="SM00240">
    <property type="entry name" value="FHA"/>
    <property type="match status" value="1"/>
</dbReference>
<feature type="coiled-coil region" evidence="13">
    <location>
        <begin position="656"/>
        <end position="687"/>
    </location>
</feature>
<dbReference type="GO" id="GO:1904115">
    <property type="term" value="C:axon cytoplasm"/>
    <property type="evidence" value="ECO:0007669"/>
    <property type="project" value="GOC"/>
</dbReference>
<dbReference type="InterPro" id="IPR019821">
    <property type="entry name" value="Kinesin_motor_CS"/>
</dbReference>
<dbReference type="GO" id="GO:0051222">
    <property type="term" value="P:positive regulation of protein transport"/>
    <property type="evidence" value="ECO:0007669"/>
    <property type="project" value="UniProtKB-ARBA"/>
</dbReference>
<dbReference type="SMART" id="SM00129">
    <property type="entry name" value="KISc"/>
    <property type="match status" value="1"/>
</dbReference>
<evidence type="ECO:0000256" key="8">
    <source>
        <dbReference type="ARBA" id="ARBA00023054"/>
    </source>
</evidence>
<dbReference type="PANTHER" id="PTHR47117:SF10">
    <property type="entry name" value="KINESIN-LIKE PROTEIN KIF1B"/>
    <property type="match status" value="1"/>
</dbReference>
<comment type="similarity">
    <text evidence="12">Belongs to the TRAFAC class myosin-kinesin ATPase superfamily. Kinesin family.</text>
</comment>
<keyword evidence="5" id="KW-0493">Microtubule</keyword>
<dbReference type="GO" id="GO:0005524">
    <property type="term" value="F:ATP binding"/>
    <property type="evidence" value="ECO:0007669"/>
    <property type="project" value="UniProtKB-UniRule"/>
</dbReference>
<keyword evidence="6 12" id="KW-0547">Nucleotide-binding</keyword>
<keyword evidence="4" id="KW-0963">Cytoplasm</keyword>
<sequence>MSSVKVAVRVRPFNTREISRESNCIIEMYDNTTAITNPKVPPGTSDSVKRFNFDYSYWSHNQSDPHFATQEMVYSDIGEEMLQHSFDGYNVCIFAYGQTGAGKSYTMMGRQEEGQEGIIPIICKDLFARIQETTSDDLKYTVEVSYMEIYCERVRDLLNPKNKGNLRVREHPALGPYVEDLSKLAVTSYQDIHDLIDEGNKARTVAATNMNETSSRSHAVFTIFFTQTRQDNLTDLVTEKVSKISLVDLAGSERADSTGAKGTRLKEGANINKSLTTLGKVISALAEISAQKGKKSKKADFIPYRDSVLTWLLRENLGGNSKTAMIAAISPADINYDETLSTLRYADRAKQIVCKAVVNEDANAKLIRELKEEIQKLRDLLKTEGIEVEQGVEVRVISNERRDISSRDDECNNNNVAKQTDYKREKPIRSTSTAETDLAVDQLHASEKLIAELNETWEQKLKRTEEIRQQREAVFAEMGVAVKPDGITVGVFSPKMTPHLINLNEDPTLSECLLYYIKDGVTKLGTHEAEIPQDIQLSGDNILKEHCIFQNDNGVVSIIPTQDALVYINGRKITEPEVLSTGSRVILGKSHVFRFQHPQQAREKREQKIIKEREEGTTNGNCTEGEETKDETKDDEVVDWNFAKCELLEKEGIDLKVEMQKRLEILEAQFKREKEEADQQFAEQRKTYEARIDALVKQVEEQSMTMSMYSNLTSTTDEFNLNKILDDGYDDEENSIYENPLCASWTNRQIDLAAWVFKKWKCHQFTSLRDDLWGNAIYLKEANAISVELKKNVQFQFTLKSNTLYTPLANDLKDKSENPSRTVVAVEVNDQKNGAIHYWSLGKLKQRLEMMRELYHGDGESDYNVESLIGYDPFYDRFPWFRIIGRSFVYLSNLLYPIPLVQKVAIVNEAGDVKGYLRVAVQAVFDNDGHIINNHNLNNNNNNINNTLNNINNNNSINNNNGMAVNQLARVVFSDGTKYSYDERFIEENGNDADDDGKIDNSITTVMNEDDEAIGEHLKLGSEFKFRIIVLQAYDVPAEYTDIFCQFNFLHCEEETFSTEPIKNKHDKPIGFYHIQNLTVKITRKFIEYIKNQPIAFKIYGHYNGNNLKNGINNTNTTTNITKSHRSPPKRLQLPSITMSQPIRSTKFTQFAMSPTTERKTPTSPTTTVYTKHDILVWFEICELAQNGEYLPVPVDQSTGSFLLHQGIQRRIRITIVHEPTNELKWKDIREVIVGRIRNTAEPFDEFDDAGALSLGIFPGEFLEVRNDDRTFYQFEAAWDSSLHNSNLLNRVTQNGETIYITLSSYLELENCLRPVIITKDLSMIIYGRDARIGPRSLKSLFSGRSGTTNRSSATYELSLKCANKAGSPGVQRRQRRVLDTSTTYVRGEENLKNWRPRGDSLIFDHQWELEKLTRLEMVERVRYLLLLRERLGLDELQNSKNDKNMSNMIARDADSTIDDEDMLPSDEEELMDDNDVTNDNEINERQKMLIEKCVKFLTSDLMQQSTTASLITPITPISSADENSNMSISQYSINSVSTPSLTDISNDWHSQQKQQQVEQKRNNDHLQYFIPDLEEVAMSSMITRKGYLNVLEHGCSGWKKRWIVVRRPYIFIYKSDKDSIERAVLNLTNAQVECSEDQMAMIKIPNTFSVVTKYRGYLLQTLNEREVYDWLYAINPLLAGRIRSHLARQNIDIAASPTKTVTCTTTGTAAQKFIINRQKLFAMNK</sequence>
<dbReference type="GO" id="GO:0051960">
    <property type="term" value="P:regulation of nervous system development"/>
    <property type="evidence" value="ECO:0007669"/>
    <property type="project" value="UniProtKB-ARBA"/>
</dbReference>
<evidence type="ECO:0000256" key="1">
    <source>
        <dbReference type="ARBA" id="ARBA00004245"/>
    </source>
</evidence>
<evidence type="ECO:0000313" key="17">
    <source>
        <dbReference type="EMBL" id="KAG5677927.1"/>
    </source>
</evidence>
<evidence type="ECO:0000256" key="12">
    <source>
        <dbReference type="PROSITE-ProRule" id="PRU00283"/>
    </source>
</evidence>
<dbReference type="OrthoDB" id="3176171at2759"/>
<evidence type="ECO:0000256" key="6">
    <source>
        <dbReference type="ARBA" id="ARBA00022741"/>
    </source>
</evidence>